<evidence type="ECO:0000313" key="11">
    <source>
        <dbReference type="EMBL" id="RKO93620.1"/>
    </source>
</evidence>
<feature type="transmembrane region" description="Helical" evidence="9">
    <location>
        <begin position="614"/>
        <end position="638"/>
    </location>
</feature>
<evidence type="ECO:0000256" key="6">
    <source>
        <dbReference type="ARBA" id="ARBA00023170"/>
    </source>
</evidence>
<dbReference type="PANTHER" id="PTHR10519:SF20">
    <property type="entry name" value="G-PROTEIN COUPLED RECEPTOR 156-RELATED"/>
    <property type="match status" value="1"/>
</dbReference>
<feature type="transmembrane region" description="Helical" evidence="9">
    <location>
        <begin position="363"/>
        <end position="387"/>
    </location>
</feature>
<feature type="domain" description="G-protein coupled receptors family 3 profile" evidence="10">
    <location>
        <begin position="412"/>
        <end position="647"/>
    </location>
</feature>
<reference evidence="12" key="1">
    <citation type="journal article" date="2018" name="Nat. Microbiol.">
        <title>Leveraging single-cell genomics to expand the fungal tree of life.</title>
        <authorList>
            <person name="Ahrendt S.R."/>
            <person name="Quandt C.A."/>
            <person name="Ciobanu D."/>
            <person name="Clum A."/>
            <person name="Salamov A."/>
            <person name="Andreopoulos B."/>
            <person name="Cheng J.F."/>
            <person name="Woyke T."/>
            <person name="Pelin A."/>
            <person name="Henrissat B."/>
            <person name="Reynolds N.K."/>
            <person name="Benny G.L."/>
            <person name="Smith M.E."/>
            <person name="James T.Y."/>
            <person name="Grigoriev I.V."/>
        </authorList>
    </citation>
    <scope>NUCLEOTIDE SEQUENCE [LARGE SCALE GENOMIC DNA]</scope>
</reference>
<keyword evidence="2 9" id="KW-0812">Transmembrane</keyword>
<evidence type="ECO:0000259" key="10">
    <source>
        <dbReference type="PROSITE" id="PS50259"/>
    </source>
</evidence>
<dbReference type="Pfam" id="PF00003">
    <property type="entry name" value="7tm_3"/>
    <property type="match status" value="1"/>
</dbReference>
<keyword evidence="7" id="KW-0325">Glycoprotein</keyword>
<dbReference type="InterPro" id="IPR001828">
    <property type="entry name" value="ANF_lig-bd_rcpt"/>
</dbReference>
<dbReference type="Pfam" id="PF01094">
    <property type="entry name" value="ANF_receptor"/>
    <property type="match status" value="1"/>
</dbReference>
<dbReference type="Gene3D" id="3.40.50.2300">
    <property type="match status" value="2"/>
</dbReference>
<organism evidence="11 12">
    <name type="scientific">Blyttiomyces helicus</name>
    <dbReference type="NCBI Taxonomy" id="388810"/>
    <lineage>
        <taxon>Eukaryota</taxon>
        <taxon>Fungi</taxon>
        <taxon>Fungi incertae sedis</taxon>
        <taxon>Chytridiomycota</taxon>
        <taxon>Chytridiomycota incertae sedis</taxon>
        <taxon>Chytridiomycetes</taxon>
        <taxon>Chytridiomycetes incertae sedis</taxon>
        <taxon>Blyttiomyces</taxon>
    </lineage>
</organism>
<evidence type="ECO:0000256" key="2">
    <source>
        <dbReference type="ARBA" id="ARBA00022692"/>
    </source>
</evidence>
<dbReference type="EMBL" id="KZ994169">
    <property type="protein sequence ID" value="RKO93620.1"/>
    <property type="molecule type" value="Genomic_DNA"/>
</dbReference>
<keyword evidence="8" id="KW-0807">Transducer</keyword>
<dbReference type="OrthoDB" id="5597995at2759"/>
<evidence type="ECO:0000256" key="8">
    <source>
        <dbReference type="ARBA" id="ARBA00023224"/>
    </source>
</evidence>
<evidence type="ECO:0000256" key="9">
    <source>
        <dbReference type="SAM" id="Phobius"/>
    </source>
</evidence>
<dbReference type="Proteomes" id="UP000269721">
    <property type="component" value="Unassembled WGS sequence"/>
</dbReference>
<feature type="transmembrane region" description="Helical" evidence="9">
    <location>
        <begin position="423"/>
        <end position="444"/>
    </location>
</feature>
<feature type="transmembrane region" description="Helical" evidence="9">
    <location>
        <begin position="465"/>
        <end position="484"/>
    </location>
</feature>
<name>A0A4P9WQW4_9FUNG</name>
<dbReference type="AlphaFoldDB" id="A0A4P9WQW4"/>
<evidence type="ECO:0000256" key="3">
    <source>
        <dbReference type="ARBA" id="ARBA00022989"/>
    </source>
</evidence>
<keyword evidence="5 9" id="KW-0472">Membrane</keyword>
<keyword evidence="4" id="KW-0297">G-protein coupled receptor</keyword>
<keyword evidence="6" id="KW-0675">Receptor</keyword>
<gene>
    <name evidence="11" type="ORF">BDK51DRAFT_28107</name>
</gene>
<sequence>MSSVSTSPALSNKTYFPTFTRVDPSDNNQALVMLAFVRSQGWTNAVLVANAIIAAAPAYGVYVHARSDFDVTDPSGLPAKLTDIQQTGCRIIMYTGGSPNLQIHPPKNPPSFVKVLIEGDVHDLSGDDVELLTVLQIGNGLGLVANDYVWIGDDAVAPVLSDSLQAQDLKNLQGAIKVINTLPYRLELEPLDVLKRRPTPSAPSQGVFYSFPLEYTNYTTNFIASYQRLFQSEPLSYSAFLYDCTFTILYGLKKVMTTYGYSPVDIASNRWLEKNVNVTEFTDIKFQGVTGMISYQPNGDVAEANYIIQNIFNNSTFQIASGTSDNLVLSATQKPTFFSGSNSPPADMPVIEDQTLGYQKPGVIAVIAFASVAIAIIAISIVIVFAWRDRPKLKPVSPPFMAMSGVGMITCLITVPTKQSCNSYMALMALGFGTLVGSIVVKQYRIYRIFENKAIGVGAIRNLHLLYGVGMILLGELIIIIIWANGYTLLPNEYTDYITGAHYYQCHSVNSAAESALTGLIFGYNTILILRHGTSTISTTRCDAWRGEAFGEEGCGGGAGELSPPYSSTAHSTLNKAKSIGIAIYNICICVVIAVILTYLSTPTPIASPFLVQFAVKSTCVILAVAVAYAMLIGRFVYYEYVQPSDDDSFTGTSTDGGYKKTTLSARQVNGFKSALLPVRGASSISNSRQWKSFQVTLIPKPLLSIAIVSDDNKLKSLLLPMNLVAVTRHDSKRRIGLVWSGGSITLQLGSVGAMEEWDELIKLMKSAAISSTSHVESSIMLRSSPVMKEGGSLENL</sequence>
<dbReference type="SUPFAM" id="SSF53822">
    <property type="entry name" value="Periplasmic binding protein-like I"/>
    <property type="match status" value="1"/>
</dbReference>
<dbReference type="PRINTS" id="PR01176">
    <property type="entry name" value="GABABRECEPTR"/>
</dbReference>
<keyword evidence="3 9" id="KW-1133">Transmembrane helix</keyword>
<dbReference type="GO" id="GO:0004965">
    <property type="term" value="F:G protein-coupled GABA receptor activity"/>
    <property type="evidence" value="ECO:0007669"/>
    <property type="project" value="InterPro"/>
</dbReference>
<evidence type="ECO:0000256" key="7">
    <source>
        <dbReference type="ARBA" id="ARBA00023180"/>
    </source>
</evidence>
<dbReference type="PRINTS" id="PR00248">
    <property type="entry name" value="GPCRMGR"/>
</dbReference>
<dbReference type="InterPro" id="IPR017978">
    <property type="entry name" value="GPCR_3_C"/>
</dbReference>
<dbReference type="InterPro" id="IPR000337">
    <property type="entry name" value="GPCR_3"/>
</dbReference>
<evidence type="ECO:0000256" key="5">
    <source>
        <dbReference type="ARBA" id="ARBA00023136"/>
    </source>
</evidence>
<dbReference type="GO" id="GO:0038039">
    <property type="term" value="C:G protein-coupled receptor heterodimeric complex"/>
    <property type="evidence" value="ECO:0007669"/>
    <property type="project" value="TreeGrafter"/>
</dbReference>
<dbReference type="GO" id="GO:0007214">
    <property type="term" value="P:gamma-aminobutyric acid signaling pathway"/>
    <property type="evidence" value="ECO:0007669"/>
    <property type="project" value="TreeGrafter"/>
</dbReference>
<dbReference type="InterPro" id="IPR002455">
    <property type="entry name" value="GPCR3_GABA-B"/>
</dbReference>
<proteinExistence type="predicted"/>
<feature type="transmembrane region" description="Helical" evidence="9">
    <location>
        <begin position="582"/>
        <end position="602"/>
    </location>
</feature>
<evidence type="ECO:0000256" key="4">
    <source>
        <dbReference type="ARBA" id="ARBA00023040"/>
    </source>
</evidence>
<evidence type="ECO:0000256" key="1">
    <source>
        <dbReference type="ARBA" id="ARBA00004141"/>
    </source>
</evidence>
<protein>
    <submittedName>
        <fullName evidence="11">Periplasmic binding protein-like I</fullName>
    </submittedName>
</protein>
<keyword evidence="12" id="KW-1185">Reference proteome</keyword>
<evidence type="ECO:0000313" key="12">
    <source>
        <dbReference type="Proteomes" id="UP000269721"/>
    </source>
</evidence>
<dbReference type="InterPro" id="IPR028082">
    <property type="entry name" value="Peripla_BP_I"/>
</dbReference>
<dbReference type="PANTHER" id="PTHR10519">
    <property type="entry name" value="GABA-B RECEPTOR"/>
    <property type="match status" value="1"/>
</dbReference>
<dbReference type="PROSITE" id="PS50259">
    <property type="entry name" value="G_PROTEIN_RECEP_F3_4"/>
    <property type="match status" value="1"/>
</dbReference>
<comment type="subcellular location">
    <subcellularLocation>
        <location evidence="1">Membrane</location>
        <topology evidence="1">Multi-pass membrane protein</topology>
    </subcellularLocation>
</comment>
<accession>A0A4P9WQW4</accession>